<reference evidence="1" key="1">
    <citation type="submission" date="2023-11" db="EMBL/GenBank/DDBJ databases">
        <authorList>
            <person name="Poullet M."/>
        </authorList>
    </citation>
    <scope>NUCLEOTIDE SEQUENCE</scope>
    <source>
        <strain evidence="1">E1834</strain>
    </source>
</reference>
<keyword evidence="2" id="KW-1185">Reference proteome</keyword>
<gene>
    <name evidence="1" type="ORF">MENTE1834_LOCUS46012</name>
</gene>
<comment type="caution">
    <text evidence="1">The sequence shown here is derived from an EMBL/GenBank/DDBJ whole genome shotgun (WGS) entry which is preliminary data.</text>
</comment>
<evidence type="ECO:0000313" key="1">
    <source>
        <dbReference type="EMBL" id="CAK5117318.1"/>
    </source>
</evidence>
<sequence>MSEDQKIIKHEGVKYYKKEGQWHRLVPVEDDKVPVAKKSKKGQYYRLVPIGEDKVPADIKTKKSKLNLQPEILLDIFKFLNFVQLLAVQQTNFYFKNFIDTHEKLLARKKYERLEFIIPDQLYFDVDRYEDYKPYPKLYYLELVENGFYESECGFIKLDPQLYDFKLSEQLKEKWKAGIENSIPMFLTGDDVNKRRRPINTIFCELLHDYKVDKGYLLFEVMEYVIMSHFF</sequence>
<evidence type="ECO:0000313" key="2">
    <source>
        <dbReference type="Proteomes" id="UP001497535"/>
    </source>
</evidence>
<organism evidence="1 2">
    <name type="scientific">Meloidogyne enterolobii</name>
    <name type="common">Root-knot nematode worm</name>
    <name type="synonym">Meloidogyne mayaguensis</name>
    <dbReference type="NCBI Taxonomy" id="390850"/>
    <lineage>
        <taxon>Eukaryota</taxon>
        <taxon>Metazoa</taxon>
        <taxon>Ecdysozoa</taxon>
        <taxon>Nematoda</taxon>
        <taxon>Chromadorea</taxon>
        <taxon>Rhabditida</taxon>
        <taxon>Tylenchina</taxon>
        <taxon>Tylenchomorpha</taxon>
        <taxon>Tylenchoidea</taxon>
        <taxon>Meloidogynidae</taxon>
        <taxon>Meloidogyninae</taxon>
        <taxon>Meloidogyne</taxon>
    </lineage>
</organism>
<name>A0ACB1B198_MELEN</name>
<protein>
    <submittedName>
        <fullName evidence="1">Uncharacterized protein</fullName>
    </submittedName>
</protein>
<dbReference type="Proteomes" id="UP001497535">
    <property type="component" value="Unassembled WGS sequence"/>
</dbReference>
<accession>A0ACB1B198</accession>
<proteinExistence type="predicted"/>
<dbReference type="EMBL" id="CAVMJV010000160">
    <property type="protein sequence ID" value="CAK5117318.1"/>
    <property type="molecule type" value="Genomic_DNA"/>
</dbReference>